<evidence type="ECO:0000313" key="11">
    <source>
        <dbReference type="Proteomes" id="UP001301769"/>
    </source>
</evidence>
<keyword evidence="11" id="KW-1185">Reference proteome</keyword>
<dbReference type="GO" id="GO:0022857">
    <property type="term" value="F:transmembrane transporter activity"/>
    <property type="evidence" value="ECO:0007669"/>
    <property type="project" value="InterPro"/>
</dbReference>
<keyword evidence="7" id="KW-0325">Glycoprotein</keyword>
<dbReference type="PROSITE" id="PS50850">
    <property type="entry name" value="MFS"/>
    <property type="match status" value="1"/>
</dbReference>
<feature type="transmembrane region" description="Helical" evidence="8">
    <location>
        <begin position="220"/>
        <end position="242"/>
    </location>
</feature>
<dbReference type="PRINTS" id="PR01036">
    <property type="entry name" value="TCRTETB"/>
</dbReference>
<feature type="domain" description="Major facilitator superfamily (MFS) profile" evidence="9">
    <location>
        <begin position="96"/>
        <end position="593"/>
    </location>
</feature>
<protein>
    <submittedName>
        <fullName evidence="10">Major facilitator superfamily domain-containing protein</fullName>
    </submittedName>
</protein>
<dbReference type="Gene3D" id="1.20.1250.20">
    <property type="entry name" value="MFS general substrate transporter like domains"/>
    <property type="match status" value="1"/>
</dbReference>
<dbReference type="InterPro" id="IPR011701">
    <property type="entry name" value="MFS"/>
</dbReference>
<evidence type="ECO:0000259" key="9">
    <source>
        <dbReference type="PROSITE" id="PS50850"/>
    </source>
</evidence>
<reference evidence="10" key="1">
    <citation type="journal article" date="2023" name="Mol. Phylogenet. Evol.">
        <title>Genome-scale phylogeny and comparative genomics of the fungal order Sordariales.</title>
        <authorList>
            <person name="Hensen N."/>
            <person name="Bonometti L."/>
            <person name="Westerberg I."/>
            <person name="Brannstrom I.O."/>
            <person name="Guillou S."/>
            <person name="Cros-Aarteil S."/>
            <person name="Calhoun S."/>
            <person name="Haridas S."/>
            <person name="Kuo A."/>
            <person name="Mondo S."/>
            <person name="Pangilinan J."/>
            <person name="Riley R."/>
            <person name="LaButti K."/>
            <person name="Andreopoulos B."/>
            <person name="Lipzen A."/>
            <person name="Chen C."/>
            <person name="Yan M."/>
            <person name="Daum C."/>
            <person name="Ng V."/>
            <person name="Clum A."/>
            <person name="Steindorff A."/>
            <person name="Ohm R.A."/>
            <person name="Martin F."/>
            <person name="Silar P."/>
            <person name="Natvig D.O."/>
            <person name="Lalanne C."/>
            <person name="Gautier V."/>
            <person name="Ament-Velasquez S.L."/>
            <person name="Kruys A."/>
            <person name="Hutchinson M.I."/>
            <person name="Powell A.J."/>
            <person name="Barry K."/>
            <person name="Miller A.N."/>
            <person name="Grigoriev I.V."/>
            <person name="Debuchy R."/>
            <person name="Gladieux P."/>
            <person name="Hiltunen Thoren M."/>
            <person name="Johannesson H."/>
        </authorList>
    </citation>
    <scope>NUCLEOTIDE SEQUENCE</scope>
    <source>
        <strain evidence="10">PSN293</strain>
    </source>
</reference>
<dbReference type="GO" id="GO:0005886">
    <property type="term" value="C:plasma membrane"/>
    <property type="evidence" value="ECO:0007669"/>
    <property type="project" value="TreeGrafter"/>
</dbReference>
<dbReference type="Gene3D" id="1.20.1720.10">
    <property type="entry name" value="Multidrug resistance protein D"/>
    <property type="match status" value="1"/>
</dbReference>
<dbReference type="FunFam" id="1.20.1250.20:FF:000484">
    <property type="entry name" value="MFS general substrate transporter"/>
    <property type="match status" value="1"/>
</dbReference>
<accession>A0AAN6YKF3</accession>
<evidence type="ECO:0000256" key="8">
    <source>
        <dbReference type="SAM" id="Phobius"/>
    </source>
</evidence>
<organism evidence="10 11">
    <name type="scientific">Rhypophila decipiens</name>
    <dbReference type="NCBI Taxonomy" id="261697"/>
    <lineage>
        <taxon>Eukaryota</taxon>
        <taxon>Fungi</taxon>
        <taxon>Dikarya</taxon>
        <taxon>Ascomycota</taxon>
        <taxon>Pezizomycotina</taxon>
        <taxon>Sordariomycetes</taxon>
        <taxon>Sordariomycetidae</taxon>
        <taxon>Sordariales</taxon>
        <taxon>Naviculisporaceae</taxon>
        <taxon>Rhypophila</taxon>
    </lineage>
</organism>
<sequence>MPRPDHFRSMHIDFPHDLNTILTMPAACQTPSTPGTLLGGSSCASTPFHGSFSDLTIKPLSSSSSSTTSSLRKEKAVAADASQPNLWARGVGFWRCFIALCVPILLSAFEGSVVSTALPTISQKLQLGTSSSWVATAFLLASIVCQPLYGQLADIWGRRHLMMFAVVLFGIGSAISAAAQNGATLIVGRITQGMGSGGIDLFAELILCDIIPLKRRGHYVAIKAAVYALGTTVGPVLGGVFAEKDWRWCFGVNIPICAMSLVMMWLWLQVGNPKDWEQLGVLQQIGRIDFLGISLLTSSVVLILYALSSGGAGPSWSDPTTTMTTTLSLMGVITFVFWERSGWCRYPIMPPHVFSNRTTVAAFVVTSIHGFLTYGFQFYLPPFFQAVLGVTPTQSGIYILPCTLTIVVLAAVGGPLLAKFGKYQLMHFFGFKLMALGFMLCTAYSDQSSKIAPWIGYSFLVGIGSGIIVSTTLPTVLAELTDRENAAATGSWAFLRGLGSLLGVAIPNAAFNARFSDLLRTIDSADAQSALADGQAYQQASSDFSHEYGHQVHSQIVKAYSTSFRVEWVMFLALAMIGIVASMVERQVELRRDLDSEYGLKERPGKESKSEVSEA</sequence>
<dbReference type="PANTHER" id="PTHR23501">
    <property type="entry name" value="MAJOR FACILITATOR SUPERFAMILY"/>
    <property type="match status" value="1"/>
</dbReference>
<keyword evidence="3" id="KW-0813">Transport</keyword>
<evidence type="ECO:0000256" key="4">
    <source>
        <dbReference type="ARBA" id="ARBA00022692"/>
    </source>
</evidence>
<dbReference type="InterPro" id="IPR036259">
    <property type="entry name" value="MFS_trans_sf"/>
</dbReference>
<feature type="transmembrane region" description="Helical" evidence="8">
    <location>
        <begin position="568"/>
        <end position="584"/>
    </location>
</feature>
<comment type="caution">
    <text evidence="10">The sequence shown here is derived from an EMBL/GenBank/DDBJ whole genome shotgun (WGS) entry which is preliminary data.</text>
</comment>
<evidence type="ECO:0000256" key="1">
    <source>
        <dbReference type="ARBA" id="ARBA00004141"/>
    </source>
</evidence>
<name>A0AAN6YKF3_9PEZI</name>
<feature type="transmembrane region" description="Helical" evidence="8">
    <location>
        <begin position="248"/>
        <end position="268"/>
    </location>
</feature>
<dbReference type="SUPFAM" id="SSF103473">
    <property type="entry name" value="MFS general substrate transporter"/>
    <property type="match status" value="1"/>
</dbReference>
<evidence type="ECO:0000256" key="2">
    <source>
        <dbReference type="ARBA" id="ARBA00007520"/>
    </source>
</evidence>
<dbReference type="EMBL" id="MU858045">
    <property type="protein sequence ID" value="KAK4220376.1"/>
    <property type="molecule type" value="Genomic_DNA"/>
</dbReference>
<evidence type="ECO:0000256" key="6">
    <source>
        <dbReference type="ARBA" id="ARBA00023136"/>
    </source>
</evidence>
<feature type="transmembrane region" description="Helical" evidence="8">
    <location>
        <begin position="457"/>
        <end position="480"/>
    </location>
</feature>
<evidence type="ECO:0000313" key="10">
    <source>
        <dbReference type="EMBL" id="KAK4220376.1"/>
    </source>
</evidence>
<proteinExistence type="inferred from homology"/>
<evidence type="ECO:0000256" key="5">
    <source>
        <dbReference type="ARBA" id="ARBA00022989"/>
    </source>
</evidence>
<comment type="subcellular location">
    <subcellularLocation>
        <location evidence="1">Membrane</location>
        <topology evidence="1">Multi-pass membrane protein</topology>
    </subcellularLocation>
</comment>
<dbReference type="FunFam" id="1.20.1720.10:FF:000037">
    <property type="entry name" value="WGS project CABT00000000 data, contig 2.4"/>
    <property type="match status" value="1"/>
</dbReference>
<feature type="transmembrane region" description="Helical" evidence="8">
    <location>
        <begin position="161"/>
        <end position="180"/>
    </location>
</feature>
<keyword evidence="5 8" id="KW-1133">Transmembrane helix</keyword>
<reference evidence="10" key="2">
    <citation type="submission" date="2023-05" db="EMBL/GenBank/DDBJ databases">
        <authorList>
            <consortium name="Lawrence Berkeley National Laboratory"/>
            <person name="Steindorff A."/>
            <person name="Hensen N."/>
            <person name="Bonometti L."/>
            <person name="Westerberg I."/>
            <person name="Brannstrom I.O."/>
            <person name="Guillou S."/>
            <person name="Cros-Aarteil S."/>
            <person name="Calhoun S."/>
            <person name="Haridas S."/>
            <person name="Kuo A."/>
            <person name="Mondo S."/>
            <person name="Pangilinan J."/>
            <person name="Riley R."/>
            <person name="Labutti K."/>
            <person name="Andreopoulos B."/>
            <person name="Lipzen A."/>
            <person name="Chen C."/>
            <person name="Yanf M."/>
            <person name="Daum C."/>
            <person name="Ng V."/>
            <person name="Clum A."/>
            <person name="Ohm R."/>
            <person name="Martin F."/>
            <person name="Silar P."/>
            <person name="Natvig D."/>
            <person name="Lalanne C."/>
            <person name="Gautier V."/>
            <person name="Ament-Velasquez S.L."/>
            <person name="Kruys A."/>
            <person name="Hutchinson M.I."/>
            <person name="Powell A.J."/>
            <person name="Barry K."/>
            <person name="Miller A.N."/>
            <person name="Grigoriev I.V."/>
            <person name="Debuchy R."/>
            <person name="Gladieux P."/>
            <person name="Thoren M.H."/>
            <person name="Johannesson H."/>
        </authorList>
    </citation>
    <scope>NUCLEOTIDE SEQUENCE</scope>
    <source>
        <strain evidence="10">PSN293</strain>
    </source>
</reference>
<keyword evidence="4 8" id="KW-0812">Transmembrane</keyword>
<gene>
    <name evidence="10" type="ORF">QBC37DRAFT_382051</name>
</gene>
<comment type="similarity">
    <text evidence="2">Belongs to the major facilitator superfamily. TCR/Tet family.</text>
</comment>
<dbReference type="CDD" id="cd17502">
    <property type="entry name" value="MFS_Azr1_MDR_like"/>
    <property type="match status" value="1"/>
</dbReference>
<feature type="transmembrane region" description="Helical" evidence="8">
    <location>
        <begin position="96"/>
        <end position="118"/>
    </location>
</feature>
<feature type="transmembrane region" description="Helical" evidence="8">
    <location>
        <begin position="397"/>
        <end position="418"/>
    </location>
</feature>
<dbReference type="Pfam" id="PF07690">
    <property type="entry name" value="MFS_1"/>
    <property type="match status" value="1"/>
</dbReference>
<feature type="transmembrane region" description="Helical" evidence="8">
    <location>
        <begin position="288"/>
        <end position="308"/>
    </location>
</feature>
<dbReference type="InterPro" id="IPR020846">
    <property type="entry name" value="MFS_dom"/>
</dbReference>
<feature type="transmembrane region" description="Helical" evidence="8">
    <location>
        <begin position="492"/>
        <end position="511"/>
    </location>
</feature>
<dbReference type="Proteomes" id="UP001301769">
    <property type="component" value="Unassembled WGS sequence"/>
</dbReference>
<keyword evidence="6 8" id="KW-0472">Membrane</keyword>
<dbReference type="AlphaFoldDB" id="A0AAN6YKF3"/>
<feature type="transmembrane region" description="Helical" evidence="8">
    <location>
        <begin position="359"/>
        <end position="377"/>
    </location>
</feature>
<feature type="transmembrane region" description="Helical" evidence="8">
    <location>
        <begin position="425"/>
        <end position="445"/>
    </location>
</feature>
<evidence type="ECO:0000256" key="7">
    <source>
        <dbReference type="ARBA" id="ARBA00023180"/>
    </source>
</evidence>
<evidence type="ECO:0000256" key="3">
    <source>
        <dbReference type="ARBA" id="ARBA00022448"/>
    </source>
</evidence>
<feature type="transmembrane region" description="Helical" evidence="8">
    <location>
        <begin position="130"/>
        <end position="149"/>
    </location>
</feature>
<dbReference type="PANTHER" id="PTHR23501:SF168">
    <property type="entry name" value="MAJOR FACILITATOR SUPERFAMILY (MFS) PROFILE DOMAIN-CONTAINING PROTEIN"/>
    <property type="match status" value="1"/>
</dbReference>